<evidence type="ECO:0000256" key="2">
    <source>
        <dbReference type="ARBA" id="ARBA00010617"/>
    </source>
</evidence>
<comment type="cofactor">
    <cofactor evidence="1 6">
        <name>heme</name>
        <dbReference type="ChEBI" id="CHEBI:30413"/>
    </cofactor>
</comment>
<dbReference type="EMBL" id="LASV01000756">
    <property type="protein sequence ID" value="KKA16514.1"/>
    <property type="molecule type" value="Genomic_DNA"/>
</dbReference>
<comment type="similarity">
    <text evidence="2">Belongs to the cytochrome P450 family.</text>
</comment>
<name>A0A0F4YEA0_RASE3</name>
<dbReference type="PANTHER" id="PTHR46206">
    <property type="entry name" value="CYTOCHROME P450"/>
    <property type="match status" value="1"/>
</dbReference>
<dbReference type="PRINTS" id="PR00465">
    <property type="entry name" value="EP450IV"/>
</dbReference>
<organism evidence="7 8">
    <name type="scientific">Rasamsonia emersonii (strain ATCC 16479 / CBS 393.64 / IMI 116815)</name>
    <dbReference type="NCBI Taxonomy" id="1408163"/>
    <lineage>
        <taxon>Eukaryota</taxon>
        <taxon>Fungi</taxon>
        <taxon>Dikarya</taxon>
        <taxon>Ascomycota</taxon>
        <taxon>Pezizomycotina</taxon>
        <taxon>Eurotiomycetes</taxon>
        <taxon>Eurotiomycetidae</taxon>
        <taxon>Eurotiales</taxon>
        <taxon>Trichocomaceae</taxon>
        <taxon>Rasamsonia</taxon>
    </lineage>
</organism>
<accession>A0A0F4YEA0</accession>
<evidence type="ECO:0000256" key="6">
    <source>
        <dbReference type="PIRSR" id="PIRSR602403-1"/>
    </source>
</evidence>
<dbReference type="GO" id="GO:0004497">
    <property type="term" value="F:monooxygenase activity"/>
    <property type="evidence" value="ECO:0007669"/>
    <property type="project" value="InterPro"/>
</dbReference>
<dbReference type="GO" id="GO:0005506">
    <property type="term" value="F:iron ion binding"/>
    <property type="evidence" value="ECO:0007669"/>
    <property type="project" value="InterPro"/>
</dbReference>
<sequence length="488" mass="56009">MGFTQTLMQLLFRENFSIAIQSILVGLITTYVLSSLLSHHYNRVKAPRVGKNPWISGLVRARSDFVRNGKDLTKEGYIRYKDSMYWIQTGDMERLVLSNRYLDELRKLPDSHIDSKAAVVERNLGWYNRVDIILKSTAHVDVCRTQLVQNLDFHFYNAAATILNIVNRSAAKSLVGEPLCHDDKWLRTSLETTVNTGMLCRNLQKCPAILRPLICPFTAARKNLDRSFDVAQELLSGVIKDRQRGDKNVDILQWLIDSYKGDELSIPFLTNQTLFIAIASTRSTATSIVNAIFDLIAFSQYQQPLRQEIEEVLTESRGWNLSALKRMKRLDSFIKESQRLNHHILLSFNRKVRRKITLSDGVTIPPGTFICTPGYWAARDPEIFADGEDFKPWRWLELREAAEREGKSVTPYLASSTSPDNLHWGYGRNACPGRFMAAAEIKLILAWILWHFDISFPPGQSERPESLFVDERVIPCPTQEIGFRRRRT</sequence>
<dbReference type="GO" id="GO:0016705">
    <property type="term" value="F:oxidoreductase activity, acting on paired donors, with incorporation or reduction of molecular oxygen"/>
    <property type="evidence" value="ECO:0007669"/>
    <property type="project" value="InterPro"/>
</dbReference>
<keyword evidence="3 6" id="KW-0479">Metal-binding</keyword>
<dbReference type="GO" id="GO:0020037">
    <property type="term" value="F:heme binding"/>
    <property type="evidence" value="ECO:0007669"/>
    <property type="project" value="InterPro"/>
</dbReference>
<evidence type="ECO:0008006" key="9">
    <source>
        <dbReference type="Google" id="ProtNLM"/>
    </source>
</evidence>
<evidence type="ECO:0000256" key="5">
    <source>
        <dbReference type="ARBA" id="ARBA00023004"/>
    </source>
</evidence>
<keyword evidence="8" id="KW-1185">Reference proteome</keyword>
<dbReference type="InterPro" id="IPR001128">
    <property type="entry name" value="Cyt_P450"/>
</dbReference>
<gene>
    <name evidence="7" type="ORF">T310_9887</name>
</gene>
<dbReference type="InterPro" id="IPR036396">
    <property type="entry name" value="Cyt_P450_sf"/>
</dbReference>
<dbReference type="Proteomes" id="UP000053958">
    <property type="component" value="Unassembled WGS sequence"/>
</dbReference>
<dbReference type="SUPFAM" id="SSF48264">
    <property type="entry name" value="Cytochrome P450"/>
    <property type="match status" value="1"/>
</dbReference>
<comment type="caution">
    <text evidence="7">The sequence shown here is derived from an EMBL/GenBank/DDBJ whole genome shotgun (WGS) entry which is preliminary data.</text>
</comment>
<dbReference type="RefSeq" id="XP_013323126.1">
    <property type="nucleotide sequence ID" value="XM_013467672.1"/>
</dbReference>
<keyword evidence="5 6" id="KW-0408">Iron</keyword>
<proteinExistence type="inferred from homology"/>
<dbReference type="PANTHER" id="PTHR46206:SF4">
    <property type="entry name" value="P450, PUTATIVE (EUROFUNG)-RELATED"/>
    <property type="match status" value="1"/>
</dbReference>
<dbReference type="Gene3D" id="1.10.630.10">
    <property type="entry name" value="Cytochrome P450"/>
    <property type="match status" value="1"/>
</dbReference>
<dbReference type="CDD" id="cd11041">
    <property type="entry name" value="CYP503A1-like"/>
    <property type="match status" value="1"/>
</dbReference>
<reference evidence="7 8" key="1">
    <citation type="submission" date="2015-04" db="EMBL/GenBank/DDBJ databases">
        <authorList>
            <person name="Heijne W.H."/>
            <person name="Fedorova N.D."/>
            <person name="Nierman W.C."/>
            <person name="Vollebregt A.W."/>
            <person name="Zhao Z."/>
            <person name="Wu L."/>
            <person name="Kumar M."/>
            <person name="Stam H."/>
            <person name="van den Berg M.A."/>
            <person name="Pel H.J."/>
        </authorList>
    </citation>
    <scope>NUCLEOTIDE SEQUENCE [LARGE SCALE GENOMIC DNA]</scope>
    <source>
        <strain evidence="7 8">CBS 393.64</strain>
    </source>
</reference>
<keyword evidence="6" id="KW-0349">Heme</keyword>
<dbReference type="AlphaFoldDB" id="A0A0F4YEA0"/>
<keyword evidence="4" id="KW-0560">Oxidoreductase</keyword>
<feature type="binding site" description="axial binding residue" evidence="6">
    <location>
        <position position="431"/>
    </location>
    <ligand>
        <name>heme</name>
        <dbReference type="ChEBI" id="CHEBI:30413"/>
    </ligand>
    <ligandPart>
        <name>Fe</name>
        <dbReference type="ChEBI" id="CHEBI:18248"/>
    </ligandPart>
</feature>
<evidence type="ECO:0000256" key="1">
    <source>
        <dbReference type="ARBA" id="ARBA00001971"/>
    </source>
</evidence>
<evidence type="ECO:0000313" key="8">
    <source>
        <dbReference type="Proteomes" id="UP000053958"/>
    </source>
</evidence>
<dbReference type="Pfam" id="PF00067">
    <property type="entry name" value="p450"/>
    <property type="match status" value="1"/>
</dbReference>
<evidence type="ECO:0000313" key="7">
    <source>
        <dbReference type="EMBL" id="KKA16514.1"/>
    </source>
</evidence>
<evidence type="ECO:0000256" key="3">
    <source>
        <dbReference type="ARBA" id="ARBA00022723"/>
    </source>
</evidence>
<dbReference type="GeneID" id="25321809"/>
<protein>
    <recommendedName>
        <fullName evidence="9">Cytochrome P450</fullName>
    </recommendedName>
</protein>
<evidence type="ECO:0000256" key="4">
    <source>
        <dbReference type="ARBA" id="ARBA00023002"/>
    </source>
</evidence>
<dbReference type="OrthoDB" id="1844152at2759"/>
<dbReference type="STRING" id="1408163.A0A0F4YEA0"/>
<dbReference type="InterPro" id="IPR002403">
    <property type="entry name" value="Cyt_P450_E_grp-IV"/>
</dbReference>